<dbReference type="NCBIfam" id="TIGR01557">
    <property type="entry name" value="myb_SHAQKYF"/>
    <property type="match status" value="1"/>
</dbReference>
<dbReference type="GO" id="GO:0009723">
    <property type="term" value="P:response to ethylene"/>
    <property type="evidence" value="ECO:0007669"/>
    <property type="project" value="TreeGrafter"/>
</dbReference>
<keyword evidence="5" id="KW-0539">Nucleus</keyword>
<accession>A0A811M7M3</accession>
<keyword evidence="2" id="KW-0805">Transcription regulation</keyword>
<dbReference type="Pfam" id="PF00249">
    <property type="entry name" value="Myb_DNA-binding"/>
    <property type="match status" value="1"/>
</dbReference>
<gene>
    <name evidence="9" type="ORF">NCGR_LOCUS2505</name>
</gene>
<dbReference type="InterPro" id="IPR001005">
    <property type="entry name" value="SANT/Myb"/>
</dbReference>
<dbReference type="PANTHER" id="PTHR44191:SF70">
    <property type="entry name" value="TRANSCRIPTION FACTOR MYBS2"/>
    <property type="match status" value="1"/>
</dbReference>
<dbReference type="GO" id="GO:0009739">
    <property type="term" value="P:response to gibberellin"/>
    <property type="evidence" value="ECO:0007669"/>
    <property type="project" value="TreeGrafter"/>
</dbReference>
<dbReference type="EMBL" id="CAJGYO010000001">
    <property type="protein sequence ID" value="CAD6204512.1"/>
    <property type="molecule type" value="Genomic_DNA"/>
</dbReference>
<dbReference type="PROSITE" id="PS51294">
    <property type="entry name" value="HTH_MYB"/>
    <property type="match status" value="1"/>
</dbReference>
<dbReference type="InterPro" id="IPR009057">
    <property type="entry name" value="Homeodomain-like_sf"/>
</dbReference>
<feature type="region of interest" description="Disordered" evidence="6">
    <location>
        <begin position="70"/>
        <end position="91"/>
    </location>
</feature>
<keyword evidence="10" id="KW-1185">Reference proteome</keyword>
<name>A0A811M7M3_9POAL</name>
<comment type="subcellular location">
    <subcellularLocation>
        <location evidence="1">Nucleus</location>
    </subcellularLocation>
</comment>
<evidence type="ECO:0000256" key="6">
    <source>
        <dbReference type="SAM" id="MobiDB-lite"/>
    </source>
</evidence>
<dbReference type="Proteomes" id="UP000604825">
    <property type="component" value="Unassembled WGS sequence"/>
</dbReference>
<evidence type="ECO:0000256" key="4">
    <source>
        <dbReference type="ARBA" id="ARBA00023163"/>
    </source>
</evidence>
<evidence type="ECO:0000313" key="10">
    <source>
        <dbReference type="Proteomes" id="UP000604825"/>
    </source>
</evidence>
<feature type="domain" description="HTH myb-type" evidence="8">
    <location>
        <begin position="85"/>
        <end position="141"/>
    </location>
</feature>
<protein>
    <submittedName>
        <fullName evidence="9">Uncharacterized protein</fullName>
    </submittedName>
</protein>
<organism evidence="9 10">
    <name type="scientific">Miscanthus lutarioriparius</name>
    <dbReference type="NCBI Taxonomy" id="422564"/>
    <lineage>
        <taxon>Eukaryota</taxon>
        <taxon>Viridiplantae</taxon>
        <taxon>Streptophyta</taxon>
        <taxon>Embryophyta</taxon>
        <taxon>Tracheophyta</taxon>
        <taxon>Spermatophyta</taxon>
        <taxon>Magnoliopsida</taxon>
        <taxon>Liliopsida</taxon>
        <taxon>Poales</taxon>
        <taxon>Poaceae</taxon>
        <taxon>PACMAD clade</taxon>
        <taxon>Panicoideae</taxon>
        <taxon>Andropogonodae</taxon>
        <taxon>Andropogoneae</taxon>
        <taxon>Saccharinae</taxon>
        <taxon>Miscanthus</taxon>
    </lineage>
</organism>
<evidence type="ECO:0000256" key="5">
    <source>
        <dbReference type="ARBA" id="ARBA00023242"/>
    </source>
</evidence>
<evidence type="ECO:0000256" key="3">
    <source>
        <dbReference type="ARBA" id="ARBA00023125"/>
    </source>
</evidence>
<dbReference type="CDD" id="cd00167">
    <property type="entry name" value="SANT"/>
    <property type="match status" value="1"/>
</dbReference>
<dbReference type="Gene3D" id="1.10.10.60">
    <property type="entry name" value="Homeodomain-like"/>
    <property type="match status" value="1"/>
</dbReference>
<dbReference type="GO" id="GO:0003677">
    <property type="term" value="F:DNA binding"/>
    <property type="evidence" value="ECO:0007669"/>
    <property type="project" value="UniProtKB-KW"/>
</dbReference>
<dbReference type="SUPFAM" id="SSF46689">
    <property type="entry name" value="Homeodomain-like"/>
    <property type="match status" value="1"/>
</dbReference>
<dbReference type="InterPro" id="IPR052245">
    <property type="entry name" value="Plant_Stress_Dev_TF"/>
</dbReference>
<dbReference type="FunFam" id="1.10.10.60:FF:000009">
    <property type="entry name" value="transcription factor MYB1R1"/>
    <property type="match status" value="1"/>
</dbReference>
<comment type="caution">
    <text evidence="9">The sequence shown here is derived from an EMBL/GenBank/DDBJ whole genome shotgun (WGS) entry which is preliminary data.</text>
</comment>
<evidence type="ECO:0000256" key="2">
    <source>
        <dbReference type="ARBA" id="ARBA00023015"/>
    </source>
</evidence>
<dbReference type="SMART" id="SM00717">
    <property type="entry name" value="SANT"/>
    <property type="match status" value="1"/>
</dbReference>
<dbReference type="GO" id="GO:0003700">
    <property type="term" value="F:DNA-binding transcription factor activity"/>
    <property type="evidence" value="ECO:0007669"/>
    <property type="project" value="UniProtKB-ARBA"/>
</dbReference>
<dbReference type="InterPro" id="IPR006447">
    <property type="entry name" value="Myb_dom_plants"/>
</dbReference>
<dbReference type="AlphaFoldDB" id="A0A811M7M3"/>
<feature type="domain" description="Myb-like" evidence="7">
    <location>
        <begin position="85"/>
        <end position="137"/>
    </location>
</feature>
<dbReference type="GO" id="GO:0009744">
    <property type="term" value="P:response to sucrose"/>
    <property type="evidence" value="ECO:0007669"/>
    <property type="project" value="UniProtKB-ARBA"/>
</dbReference>
<dbReference type="InterPro" id="IPR017930">
    <property type="entry name" value="Myb_dom"/>
</dbReference>
<feature type="compositionally biased region" description="Basic residues" evidence="6">
    <location>
        <begin position="77"/>
        <end position="86"/>
    </location>
</feature>
<dbReference type="GO" id="GO:0005634">
    <property type="term" value="C:nucleus"/>
    <property type="evidence" value="ECO:0007669"/>
    <property type="project" value="UniProtKB-SubCell"/>
</dbReference>
<dbReference type="PROSITE" id="PS50090">
    <property type="entry name" value="MYB_LIKE"/>
    <property type="match status" value="1"/>
</dbReference>
<reference evidence="9" key="1">
    <citation type="submission" date="2020-10" db="EMBL/GenBank/DDBJ databases">
        <authorList>
            <person name="Han B."/>
            <person name="Lu T."/>
            <person name="Zhao Q."/>
            <person name="Huang X."/>
            <person name="Zhao Y."/>
        </authorList>
    </citation>
    <scope>NUCLEOTIDE SEQUENCE</scope>
</reference>
<proteinExistence type="predicted"/>
<evidence type="ECO:0000259" key="8">
    <source>
        <dbReference type="PROSITE" id="PS51294"/>
    </source>
</evidence>
<evidence type="ECO:0000259" key="7">
    <source>
        <dbReference type="PROSITE" id="PS50090"/>
    </source>
</evidence>
<evidence type="ECO:0000256" key="1">
    <source>
        <dbReference type="ARBA" id="ARBA00004123"/>
    </source>
</evidence>
<dbReference type="PANTHER" id="PTHR44191">
    <property type="entry name" value="TRANSCRIPTION FACTOR KUA1"/>
    <property type="match status" value="1"/>
</dbReference>
<evidence type="ECO:0000313" key="9">
    <source>
        <dbReference type="EMBL" id="CAD6204512.1"/>
    </source>
</evidence>
<keyword evidence="3" id="KW-0238">DNA-binding</keyword>
<sequence length="275" mass="30550">MEEEQVRETTMTPVVLRLFGVDVRRGDGWEPEELPMDLKKSSSMPNLIIHQPLLPPGEAGDVKGYASDDAELASGQQKRRRRKAQERKKGIPWTEEEHRKFLDGLRNLGKGDWRGISKGFVTTRTATQVASHAQKYFLRQTNPGKKKRRASLFDVGIADYNYNDDQVPSPQRSIVTKPAPTQEIIHTDRGDVPFRGFGEILGNNMQVNQLTDYYYFKKDPNVHLETSLSMASGLETASSTTNLNLSIIAVNSLELSIAPPARCGCGGPAGAIKVL</sequence>
<keyword evidence="4" id="KW-0804">Transcription</keyword>
<dbReference type="OrthoDB" id="118550at2759"/>